<keyword evidence="1" id="KW-0802">TPR repeat</keyword>
<keyword evidence="2" id="KW-0175">Coiled coil</keyword>
<gene>
    <name evidence="3" type="ORF">U732_939</name>
</gene>
<dbReference type="AlphaFoldDB" id="A0A0C1TWJ7"/>
<feature type="repeat" description="TPR" evidence="1">
    <location>
        <begin position="105"/>
        <end position="138"/>
    </location>
</feature>
<proteinExistence type="predicted"/>
<organism evidence="3 4">
    <name type="scientific">Clostridium argentinense CDC 2741</name>
    <dbReference type="NCBI Taxonomy" id="1418104"/>
    <lineage>
        <taxon>Bacteria</taxon>
        <taxon>Bacillati</taxon>
        <taxon>Bacillota</taxon>
        <taxon>Clostridia</taxon>
        <taxon>Eubacteriales</taxon>
        <taxon>Clostridiaceae</taxon>
        <taxon>Clostridium</taxon>
    </lineage>
</organism>
<sequence length="947" mass="111916">MVKYSIRVIANMLGGMNLLLKKQFDFLNKCYESMDKFTLYLSIAESNISCEVCLALKKYYLWSLKNTYKVSIDEKLNIKFLNEVVKNTDYKTISKLEYKELKHLVVAYYSLGEIYIEKNNREFALINFNKVIEILEESTKLNLKFFNMLEDRDDITLFELMMWSRKNLADINKNVEEALEIYESIASDRELLFLEKNRAIYNSSKQLKNIDKAYEAARNIIKVIPEYSNINKDVVLFLKDNNAFLKALEICYDEYSRSEEEFFIDIACGCCQNSKAFNIQSVEKIIKFCNLLLTTFKFEHWNLLITSLYTAIKDWDIALNKLLLYLRESFDKINYENNDYSYFPECIEVLREIYMDLNDKKYINSQIRNFEQDFIFYLINASFKNNDFYNSFEGATKLLSILELNNVNDKKDIVDSLLNEILKEIKPIKKSLEKYPWIGLVDKVNLAGDKCKFNPNISYENQYKSSDNTVKLVFLGSEENSRERLLELLLENKSFKEKFERGIFTIIDVTTKDEMLVADLIIIAIDCMENLDEEKIEDLKKLSADISVDRLLFVITNNENLAYDDFKDRKNVLKDILEEIDKNIRIAVSGEEHKELLEEIEKTTPSNMTLYRFNDFANLLKSEIDKINEKIDSELNHKKIEVSKMEETSFKTKEFEDELKLNIKEFKGKVESDLIFLREYLETKLNMYMPSIIEENVKLIDDIEDIKNIKEEAEYRMLEIINNWCSENIYKLLNEQFEVYLAKYEKVHEEQIELTSNIEENRKIILSVSDEFSKDSTKISFIALEELTNNFKVHYEDFINNLQFDVKILPKEGIIKSLKEGVRTVFVKSEEKTSNKKNYIKELLLKQKPIVASLICDKIFENIEELNLKLNIEIEKAFDNLILSVENDNIISNKIWEFKKLEHSELYARNEEIKSNILFINIEVEKYKRQLFNNMIYSEGAVYLINN</sequence>
<evidence type="ECO:0000313" key="3">
    <source>
        <dbReference type="EMBL" id="KIE45079.1"/>
    </source>
</evidence>
<accession>A0A0C1TWJ7</accession>
<evidence type="ECO:0000256" key="2">
    <source>
        <dbReference type="SAM" id="Coils"/>
    </source>
</evidence>
<keyword evidence="4" id="KW-1185">Reference proteome</keyword>
<evidence type="ECO:0000256" key="1">
    <source>
        <dbReference type="PROSITE-ProRule" id="PRU00339"/>
    </source>
</evidence>
<comment type="caution">
    <text evidence="3">The sequence shown here is derived from an EMBL/GenBank/DDBJ whole genome shotgun (WGS) entry which is preliminary data.</text>
</comment>
<dbReference type="InterPro" id="IPR019734">
    <property type="entry name" value="TPR_rpt"/>
</dbReference>
<dbReference type="PROSITE" id="PS50005">
    <property type="entry name" value="TPR"/>
    <property type="match status" value="1"/>
</dbReference>
<dbReference type="Proteomes" id="UP000031366">
    <property type="component" value="Unassembled WGS sequence"/>
</dbReference>
<dbReference type="EMBL" id="AYSO01000020">
    <property type="protein sequence ID" value="KIE45079.1"/>
    <property type="molecule type" value="Genomic_DNA"/>
</dbReference>
<evidence type="ECO:0000313" key="4">
    <source>
        <dbReference type="Proteomes" id="UP000031366"/>
    </source>
</evidence>
<reference evidence="3 4" key="1">
    <citation type="journal article" date="2015" name="Infect. Genet. Evol.">
        <title>Genomic sequences of six botulinum neurotoxin-producing strains representing three clostridial species illustrate the mobility and diversity of botulinum neurotoxin genes.</title>
        <authorList>
            <person name="Smith T.J."/>
            <person name="Hill K.K."/>
            <person name="Xie G."/>
            <person name="Foley B.T."/>
            <person name="Williamson C.H."/>
            <person name="Foster J.T."/>
            <person name="Johnson S.L."/>
            <person name="Chertkov O."/>
            <person name="Teshima H."/>
            <person name="Gibbons H.S."/>
            <person name="Johnsky L.A."/>
            <person name="Karavis M.A."/>
            <person name="Smith L.A."/>
        </authorList>
    </citation>
    <scope>NUCLEOTIDE SEQUENCE [LARGE SCALE GENOMIC DNA]</scope>
    <source>
        <strain evidence="3 4">CDC 2741</strain>
    </source>
</reference>
<feature type="coiled-coil region" evidence="2">
    <location>
        <begin position="617"/>
        <end position="648"/>
    </location>
</feature>
<name>A0A0C1TWJ7_9CLOT</name>
<protein>
    <submittedName>
        <fullName evidence="3">Uncharacterized protein</fullName>
    </submittedName>
</protein>